<name>A0A8S1BI04_ARCPL</name>
<organism evidence="1 2">
    <name type="scientific">Arctia plantaginis</name>
    <name type="common">Wood tiger moth</name>
    <name type="synonym">Phalaena plantaginis</name>
    <dbReference type="NCBI Taxonomy" id="874455"/>
    <lineage>
        <taxon>Eukaryota</taxon>
        <taxon>Metazoa</taxon>
        <taxon>Ecdysozoa</taxon>
        <taxon>Arthropoda</taxon>
        <taxon>Hexapoda</taxon>
        <taxon>Insecta</taxon>
        <taxon>Pterygota</taxon>
        <taxon>Neoptera</taxon>
        <taxon>Endopterygota</taxon>
        <taxon>Lepidoptera</taxon>
        <taxon>Glossata</taxon>
        <taxon>Ditrysia</taxon>
        <taxon>Noctuoidea</taxon>
        <taxon>Erebidae</taxon>
        <taxon>Arctiinae</taxon>
        <taxon>Arctia</taxon>
    </lineage>
</organism>
<dbReference type="OrthoDB" id="425681at2759"/>
<dbReference type="EMBL" id="CADEBC010000858">
    <property type="protein sequence ID" value="CAB3261869.1"/>
    <property type="molecule type" value="Genomic_DNA"/>
</dbReference>
<keyword evidence="2" id="KW-1185">Reference proteome</keyword>
<proteinExistence type="predicted"/>
<protein>
    <submittedName>
        <fullName evidence="1">Uncharacterized protein</fullName>
    </submittedName>
</protein>
<evidence type="ECO:0000313" key="1">
    <source>
        <dbReference type="EMBL" id="CAB3261869.1"/>
    </source>
</evidence>
<evidence type="ECO:0000313" key="2">
    <source>
        <dbReference type="Proteomes" id="UP000494106"/>
    </source>
</evidence>
<dbReference type="Proteomes" id="UP000494106">
    <property type="component" value="Unassembled WGS sequence"/>
</dbReference>
<sequence>MIFFDINFSDWENLAKERDQWRRVVSNIIKTHDEAWLGVLARTRLRRHERGGVSGSRKTWPRKAQNRTKWKELEETLAKVGQTDRVVGVTDSFQSLE</sequence>
<accession>A0A8S1BI04</accession>
<dbReference type="AlphaFoldDB" id="A0A8S1BI04"/>
<reference evidence="1 2" key="1">
    <citation type="submission" date="2020-04" db="EMBL/GenBank/DDBJ databases">
        <authorList>
            <person name="Wallbank WR R."/>
            <person name="Pardo Diaz C."/>
            <person name="Kozak K."/>
            <person name="Martin S."/>
            <person name="Jiggins C."/>
            <person name="Moest M."/>
            <person name="Warren A I."/>
            <person name="Byers J.R.P. K."/>
            <person name="Montejo-Kovacevich G."/>
            <person name="Yen C E."/>
        </authorList>
    </citation>
    <scope>NUCLEOTIDE SEQUENCE [LARGE SCALE GENOMIC DNA]</scope>
</reference>
<comment type="caution">
    <text evidence="1">The sequence shown here is derived from an EMBL/GenBank/DDBJ whole genome shotgun (WGS) entry which is preliminary data.</text>
</comment>
<gene>
    <name evidence="1" type="ORF">APLA_LOCUS18217</name>
</gene>